<feature type="region of interest" description="Disordered" evidence="1">
    <location>
        <begin position="15"/>
        <end position="35"/>
    </location>
</feature>
<dbReference type="InParanoid" id="A0A1Y2F725"/>
<feature type="compositionally biased region" description="Basic and acidic residues" evidence="1">
    <location>
        <begin position="469"/>
        <end position="480"/>
    </location>
</feature>
<evidence type="ECO:0008006" key="4">
    <source>
        <dbReference type="Google" id="ProtNLM"/>
    </source>
</evidence>
<accession>A0A1Y2F725</accession>
<reference evidence="2 3" key="1">
    <citation type="submission" date="2016-07" db="EMBL/GenBank/DDBJ databases">
        <title>Pervasive Adenine N6-methylation of Active Genes in Fungi.</title>
        <authorList>
            <consortium name="DOE Joint Genome Institute"/>
            <person name="Mondo S.J."/>
            <person name="Dannebaum R.O."/>
            <person name="Kuo R.C."/>
            <person name="Labutti K."/>
            <person name="Haridas S."/>
            <person name="Kuo A."/>
            <person name="Salamov A."/>
            <person name="Ahrendt S.R."/>
            <person name="Lipzen A."/>
            <person name="Sullivan W."/>
            <person name="Andreopoulos W.B."/>
            <person name="Clum A."/>
            <person name="Lindquist E."/>
            <person name="Daum C."/>
            <person name="Ramamoorthy G.K."/>
            <person name="Gryganskyi A."/>
            <person name="Culley D."/>
            <person name="Magnuson J.K."/>
            <person name="James T.Y."/>
            <person name="O'Malley M.A."/>
            <person name="Stajich J.E."/>
            <person name="Spatafora J.W."/>
            <person name="Visel A."/>
            <person name="Grigoriev I.V."/>
        </authorList>
    </citation>
    <scope>NUCLEOTIDE SEQUENCE [LARGE SCALE GENOMIC DNA]</scope>
    <source>
        <strain evidence="2 3">62-1032</strain>
    </source>
</reference>
<keyword evidence="3" id="KW-1185">Reference proteome</keyword>
<proteinExistence type="predicted"/>
<feature type="region of interest" description="Disordered" evidence="1">
    <location>
        <begin position="383"/>
        <end position="413"/>
    </location>
</feature>
<evidence type="ECO:0000256" key="1">
    <source>
        <dbReference type="SAM" id="MobiDB-lite"/>
    </source>
</evidence>
<feature type="compositionally biased region" description="Low complexity" evidence="1">
    <location>
        <begin position="282"/>
        <end position="321"/>
    </location>
</feature>
<dbReference type="GO" id="GO:0016538">
    <property type="term" value="F:cyclin-dependent protein serine/threonine kinase regulator activity"/>
    <property type="evidence" value="ECO:0007669"/>
    <property type="project" value="InterPro"/>
</dbReference>
<dbReference type="Proteomes" id="UP000193467">
    <property type="component" value="Unassembled WGS sequence"/>
</dbReference>
<sequence length="487" mass="52221">MSTLSAMLEQHRFEGRVQKGGQAEQNGSELRNGRSAAQDVSLSALLVASKLEDTLKKLREIQIAGWQVLNLLEGGTGVGEGDLAAQEAHRPNLIAIERLLLQTICFNFNLHRSLTPSSSSTSSLSASLAAALSAASGSGSPSGSSPQGRDIFTYVLRISRLLFPTSFNPAEPSPPTAPPPAEIKSFTYLAHLLAIDLQRTIMPLAYPPHTCAVACVYLASFLWKGCREWEGWQIGGEEGEGWELMEGWVEECETRVEDVQEICHSLLDLLILLCPALPTTSNTSTNLSGPSPSFAGPSPLSLASPSEGGPLPSTSSSTNSSVREREKHLLQTGVPASLSLGWGGWLGGGAVGGKGVAEGGGGGLGVRSIEDLTRVKIRLRELASEAESSRPPSSNSSKKRPSHALDFEEGEDYDPKRARAFAEASRWAGGVEGMREVEKLTREREERDAEREREREAGLEGMVGGEEGEMGRVARGEKKPSSVRYRF</sequence>
<dbReference type="EMBL" id="MCGR01000026">
    <property type="protein sequence ID" value="ORY79702.1"/>
    <property type="molecule type" value="Genomic_DNA"/>
</dbReference>
<dbReference type="STRING" id="106004.A0A1Y2F725"/>
<feature type="region of interest" description="Disordered" evidence="1">
    <location>
        <begin position="282"/>
        <end position="326"/>
    </location>
</feature>
<dbReference type="AlphaFoldDB" id="A0A1Y2F725"/>
<dbReference type="OrthoDB" id="2538296at2759"/>
<feature type="compositionally biased region" description="Basic and acidic residues" evidence="1">
    <location>
        <begin position="438"/>
        <end position="458"/>
    </location>
</feature>
<name>A0A1Y2F725_9BASI</name>
<dbReference type="Gene3D" id="1.10.472.10">
    <property type="entry name" value="Cyclin-like"/>
    <property type="match status" value="2"/>
</dbReference>
<feature type="compositionally biased region" description="Low complexity" evidence="1">
    <location>
        <begin position="385"/>
        <end position="396"/>
    </location>
</feature>
<organism evidence="2 3">
    <name type="scientific">Leucosporidium creatinivorum</name>
    <dbReference type="NCBI Taxonomy" id="106004"/>
    <lineage>
        <taxon>Eukaryota</taxon>
        <taxon>Fungi</taxon>
        <taxon>Dikarya</taxon>
        <taxon>Basidiomycota</taxon>
        <taxon>Pucciniomycotina</taxon>
        <taxon>Microbotryomycetes</taxon>
        <taxon>Leucosporidiales</taxon>
        <taxon>Leucosporidium</taxon>
    </lineage>
</organism>
<protein>
    <recommendedName>
        <fullName evidence="4">Cyclin N-terminal domain-containing protein</fullName>
    </recommendedName>
</protein>
<dbReference type="InterPro" id="IPR043198">
    <property type="entry name" value="Cyclin/Ssn8"/>
</dbReference>
<comment type="caution">
    <text evidence="2">The sequence shown here is derived from an EMBL/GenBank/DDBJ whole genome shotgun (WGS) entry which is preliminary data.</text>
</comment>
<feature type="region of interest" description="Disordered" evidence="1">
    <location>
        <begin position="438"/>
        <end position="487"/>
    </location>
</feature>
<gene>
    <name evidence="2" type="ORF">BCR35DRAFT_331953</name>
</gene>
<dbReference type="PANTHER" id="PTHR10026">
    <property type="entry name" value="CYCLIN"/>
    <property type="match status" value="1"/>
</dbReference>
<dbReference type="GO" id="GO:0006357">
    <property type="term" value="P:regulation of transcription by RNA polymerase II"/>
    <property type="evidence" value="ECO:0007669"/>
    <property type="project" value="InterPro"/>
</dbReference>
<evidence type="ECO:0000313" key="2">
    <source>
        <dbReference type="EMBL" id="ORY79702.1"/>
    </source>
</evidence>
<dbReference type="SUPFAM" id="SSF47954">
    <property type="entry name" value="Cyclin-like"/>
    <property type="match status" value="2"/>
</dbReference>
<evidence type="ECO:0000313" key="3">
    <source>
        <dbReference type="Proteomes" id="UP000193467"/>
    </source>
</evidence>
<dbReference type="InterPro" id="IPR036915">
    <property type="entry name" value="Cyclin-like_sf"/>
</dbReference>